<sequence length="140" mass="16453">MMKSFYPVLLTNKMTESSQFYQTHFDFKAVFEADWYVSLQRNSFELALLNDSHATIPEGFRAKTEGLILNIEVDDVDTLYEELIHKKKLPLHLDIRDEAFGQRHFITSDPNGILLDIIKIIPPDDTYNQHYNENIWDEKS</sequence>
<evidence type="ECO:0000259" key="1">
    <source>
        <dbReference type="PROSITE" id="PS51819"/>
    </source>
</evidence>
<evidence type="ECO:0000313" key="2">
    <source>
        <dbReference type="EMBL" id="GAE30261.1"/>
    </source>
</evidence>
<dbReference type="Gene3D" id="3.30.720.110">
    <property type="match status" value="1"/>
</dbReference>
<dbReference type="InterPro" id="IPR029068">
    <property type="entry name" value="Glyas_Bleomycin-R_OHBP_Dase"/>
</dbReference>
<proteinExistence type="predicted"/>
<name>W4QDX8_9BACI</name>
<dbReference type="EMBL" id="BAUU01000010">
    <property type="protein sequence ID" value="GAE30261.1"/>
    <property type="molecule type" value="Genomic_DNA"/>
</dbReference>
<gene>
    <name evidence="2" type="ORF">JCM9152_1663</name>
</gene>
<evidence type="ECO:0000313" key="3">
    <source>
        <dbReference type="Proteomes" id="UP000018895"/>
    </source>
</evidence>
<dbReference type="STRING" id="1236971.JCM9152_1663"/>
<dbReference type="Proteomes" id="UP000018895">
    <property type="component" value="Unassembled WGS sequence"/>
</dbReference>
<dbReference type="Gene3D" id="3.30.720.120">
    <property type="match status" value="1"/>
</dbReference>
<dbReference type="PROSITE" id="PS51819">
    <property type="entry name" value="VOC"/>
    <property type="match status" value="1"/>
</dbReference>
<organism evidence="2 3">
    <name type="scientific">Halalkalibacter hemicellulosilyticusJCM 9152</name>
    <dbReference type="NCBI Taxonomy" id="1236971"/>
    <lineage>
        <taxon>Bacteria</taxon>
        <taxon>Bacillati</taxon>
        <taxon>Bacillota</taxon>
        <taxon>Bacilli</taxon>
        <taxon>Bacillales</taxon>
        <taxon>Bacillaceae</taxon>
        <taxon>Halalkalibacter</taxon>
    </lineage>
</organism>
<dbReference type="Pfam" id="PF00903">
    <property type="entry name" value="Glyoxalase"/>
    <property type="match status" value="1"/>
</dbReference>
<dbReference type="GO" id="GO:0051213">
    <property type="term" value="F:dioxygenase activity"/>
    <property type="evidence" value="ECO:0007669"/>
    <property type="project" value="UniProtKB-KW"/>
</dbReference>
<dbReference type="AlphaFoldDB" id="W4QDX8"/>
<keyword evidence="2" id="KW-0223">Dioxygenase</keyword>
<keyword evidence="2" id="KW-0560">Oxidoreductase</keyword>
<reference evidence="2" key="1">
    <citation type="journal article" date="2014" name="Genome Announc.">
        <title>Draft Genome Sequences of Three Alkaliphilic Bacillus Strains, Bacillus wakoensis JCM 9140T, Bacillus akibai JCM 9157T, and Bacillus hemicellulosilyticus JCM 9152T.</title>
        <authorList>
            <person name="Yuki M."/>
            <person name="Oshima K."/>
            <person name="Suda W."/>
            <person name="Oshida Y."/>
            <person name="Kitamura K."/>
            <person name="Iida T."/>
            <person name="Hattori M."/>
            <person name="Ohkuma M."/>
        </authorList>
    </citation>
    <scope>NUCLEOTIDE SEQUENCE [LARGE SCALE GENOMIC DNA]</scope>
    <source>
        <strain evidence="2">JCM 9152</strain>
    </source>
</reference>
<feature type="domain" description="VOC" evidence="1">
    <location>
        <begin position="3"/>
        <end position="120"/>
    </location>
</feature>
<dbReference type="SUPFAM" id="SSF54593">
    <property type="entry name" value="Glyoxalase/Bleomycin resistance protein/Dihydroxybiphenyl dioxygenase"/>
    <property type="match status" value="1"/>
</dbReference>
<comment type="caution">
    <text evidence="2">The sequence shown here is derived from an EMBL/GenBank/DDBJ whole genome shotgun (WGS) entry which is preliminary data.</text>
</comment>
<dbReference type="InterPro" id="IPR037523">
    <property type="entry name" value="VOC_core"/>
</dbReference>
<protein>
    <submittedName>
        <fullName evidence="2">Glyoxalase/Bleomycin resistance protein/dioxygenase domain</fullName>
    </submittedName>
</protein>
<dbReference type="InterPro" id="IPR004360">
    <property type="entry name" value="Glyas_Fos-R_dOase_dom"/>
</dbReference>
<keyword evidence="3" id="KW-1185">Reference proteome</keyword>
<accession>W4QDX8</accession>